<gene>
    <name evidence="3" type="ORF">ARMOST_01400</name>
</gene>
<evidence type="ECO:0000259" key="2">
    <source>
        <dbReference type="Pfam" id="PF20415"/>
    </source>
</evidence>
<name>A0A284QP19_ARMOS</name>
<feature type="compositionally biased region" description="Polar residues" evidence="1">
    <location>
        <begin position="78"/>
        <end position="94"/>
    </location>
</feature>
<feature type="domain" description="DUF6699" evidence="2">
    <location>
        <begin position="174"/>
        <end position="302"/>
    </location>
</feature>
<feature type="compositionally biased region" description="Polar residues" evidence="1">
    <location>
        <begin position="53"/>
        <end position="70"/>
    </location>
</feature>
<protein>
    <recommendedName>
        <fullName evidence="2">DUF6699 domain-containing protein</fullName>
    </recommendedName>
</protein>
<keyword evidence="4" id="KW-1185">Reference proteome</keyword>
<dbReference type="EMBL" id="FUEG01000001">
    <property type="protein sequence ID" value="SJK98140.1"/>
    <property type="molecule type" value="Genomic_DNA"/>
</dbReference>
<proteinExistence type="predicted"/>
<dbReference type="OMA" id="FGKWAVG"/>
<sequence>MDPSHSPRHRDPNVHPSRPILRPRDGSSRRSDGPSVQFQTLPSPLPRPATADSPPTHQSRIPQRGQVSSRHTLRSEDMTTQQLRTQRSLSTPQPTRRRSLSHPAASRHPEPILPLTRPTGKAEECPEIETVMFGKWAVGVGYGPVLEPRTIASLKILPVLNPVLLAPSPDSDHIVWNMICHPSTAKRVRDGVEEPFDSFRYEPASSPRLTTLNVISPSFPWIIDLQPRDSNVGVTVGDVLSEVFFYLQVVLKPVELDRTSPEYRASIVETSVARKELVPEESFGLQLIDWTLGKTQFLRLERDNKYITQRLMPTSPDLYVVRTMTPVPISRKADVVVESTSSFVSVLN</sequence>
<evidence type="ECO:0000313" key="4">
    <source>
        <dbReference type="Proteomes" id="UP000219338"/>
    </source>
</evidence>
<feature type="region of interest" description="Disordered" evidence="1">
    <location>
        <begin position="1"/>
        <end position="121"/>
    </location>
</feature>
<accession>A0A284QP19</accession>
<organism evidence="3 4">
    <name type="scientific">Armillaria ostoyae</name>
    <name type="common">Armillaria root rot fungus</name>
    <dbReference type="NCBI Taxonomy" id="47428"/>
    <lineage>
        <taxon>Eukaryota</taxon>
        <taxon>Fungi</taxon>
        <taxon>Dikarya</taxon>
        <taxon>Basidiomycota</taxon>
        <taxon>Agaricomycotina</taxon>
        <taxon>Agaricomycetes</taxon>
        <taxon>Agaricomycetidae</taxon>
        <taxon>Agaricales</taxon>
        <taxon>Marasmiineae</taxon>
        <taxon>Physalacriaceae</taxon>
        <taxon>Armillaria</taxon>
    </lineage>
</organism>
<dbReference type="Proteomes" id="UP000219338">
    <property type="component" value="Unassembled WGS sequence"/>
</dbReference>
<dbReference type="STRING" id="47428.A0A284QP19"/>
<dbReference type="Pfam" id="PF20415">
    <property type="entry name" value="DUF6699"/>
    <property type="match status" value="1"/>
</dbReference>
<evidence type="ECO:0000313" key="3">
    <source>
        <dbReference type="EMBL" id="SJK98140.1"/>
    </source>
</evidence>
<dbReference type="OrthoDB" id="3352225at2759"/>
<dbReference type="InterPro" id="IPR046522">
    <property type="entry name" value="DUF6699"/>
</dbReference>
<feature type="compositionally biased region" description="Basic and acidic residues" evidence="1">
    <location>
        <begin position="22"/>
        <end position="32"/>
    </location>
</feature>
<reference evidence="4" key="1">
    <citation type="journal article" date="2017" name="Nat. Ecol. Evol.">
        <title>Genome expansion and lineage-specific genetic innovations in the forest pathogenic fungi Armillaria.</title>
        <authorList>
            <person name="Sipos G."/>
            <person name="Prasanna A.N."/>
            <person name="Walter M.C."/>
            <person name="O'Connor E."/>
            <person name="Balint B."/>
            <person name="Krizsan K."/>
            <person name="Kiss B."/>
            <person name="Hess J."/>
            <person name="Varga T."/>
            <person name="Slot J."/>
            <person name="Riley R."/>
            <person name="Boka B."/>
            <person name="Rigling D."/>
            <person name="Barry K."/>
            <person name="Lee J."/>
            <person name="Mihaltcheva S."/>
            <person name="LaButti K."/>
            <person name="Lipzen A."/>
            <person name="Waldron R."/>
            <person name="Moloney N.M."/>
            <person name="Sperisen C."/>
            <person name="Kredics L."/>
            <person name="Vagvoelgyi C."/>
            <person name="Patrignani A."/>
            <person name="Fitzpatrick D."/>
            <person name="Nagy I."/>
            <person name="Doyle S."/>
            <person name="Anderson J.B."/>
            <person name="Grigoriev I.V."/>
            <person name="Gueldener U."/>
            <person name="Muensterkoetter M."/>
            <person name="Nagy L.G."/>
        </authorList>
    </citation>
    <scope>NUCLEOTIDE SEQUENCE [LARGE SCALE GENOMIC DNA]</scope>
    <source>
        <strain evidence="4">C18/9</strain>
    </source>
</reference>
<dbReference type="AlphaFoldDB" id="A0A284QP19"/>
<evidence type="ECO:0000256" key="1">
    <source>
        <dbReference type="SAM" id="MobiDB-lite"/>
    </source>
</evidence>